<dbReference type="EMBL" id="JAHHUM010000296">
    <property type="protein sequence ID" value="KAK5621669.1"/>
    <property type="molecule type" value="Genomic_DNA"/>
</dbReference>
<comment type="caution">
    <text evidence="2">The sequence shown here is derived from an EMBL/GenBank/DDBJ whole genome shotgun (WGS) entry which is preliminary data.</text>
</comment>
<protein>
    <submittedName>
        <fullName evidence="2">Uncharacterized protein</fullName>
    </submittedName>
</protein>
<dbReference type="AlphaFoldDB" id="A0AAV9SLG1"/>
<reference evidence="2 3" key="1">
    <citation type="submission" date="2021-06" db="EMBL/GenBank/DDBJ databases">
        <authorList>
            <person name="Palmer J.M."/>
        </authorList>
    </citation>
    <scope>NUCLEOTIDE SEQUENCE [LARGE SCALE GENOMIC DNA]</scope>
    <source>
        <strain evidence="2 3">MEX-2019</strain>
        <tissue evidence="2">Muscle</tissue>
    </source>
</reference>
<feature type="region of interest" description="Disordered" evidence="1">
    <location>
        <begin position="70"/>
        <end position="110"/>
    </location>
</feature>
<gene>
    <name evidence="2" type="ORF">CRENBAI_022054</name>
</gene>
<evidence type="ECO:0000313" key="2">
    <source>
        <dbReference type="EMBL" id="KAK5621669.1"/>
    </source>
</evidence>
<keyword evidence="3" id="KW-1185">Reference proteome</keyword>
<evidence type="ECO:0000256" key="1">
    <source>
        <dbReference type="SAM" id="MobiDB-lite"/>
    </source>
</evidence>
<accession>A0AAV9SLG1</accession>
<organism evidence="2 3">
    <name type="scientific">Crenichthys baileyi</name>
    <name type="common">White River springfish</name>
    <dbReference type="NCBI Taxonomy" id="28760"/>
    <lineage>
        <taxon>Eukaryota</taxon>
        <taxon>Metazoa</taxon>
        <taxon>Chordata</taxon>
        <taxon>Craniata</taxon>
        <taxon>Vertebrata</taxon>
        <taxon>Euteleostomi</taxon>
        <taxon>Actinopterygii</taxon>
        <taxon>Neopterygii</taxon>
        <taxon>Teleostei</taxon>
        <taxon>Neoteleostei</taxon>
        <taxon>Acanthomorphata</taxon>
        <taxon>Ovalentaria</taxon>
        <taxon>Atherinomorphae</taxon>
        <taxon>Cyprinodontiformes</taxon>
        <taxon>Goodeidae</taxon>
        <taxon>Crenichthys</taxon>
    </lineage>
</organism>
<proteinExistence type="predicted"/>
<evidence type="ECO:0000313" key="3">
    <source>
        <dbReference type="Proteomes" id="UP001311232"/>
    </source>
</evidence>
<name>A0AAV9SLG1_9TELE</name>
<sequence length="110" mass="12163">MHGVTVEADHFTGRDLQQNMAEHIHKRNTEERETAKEIGFEPVLKCMALTTVHAVTEIAHYIAFCIKVKPGKTGPSVRSTEREHKQHSSNSSADAPLQQGVTAKQDAGQM</sequence>
<dbReference type="Proteomes" id="UP001311232">
    <property type="component" value="Unassembled WGS sequence"/>
</dbReference>
<feature type="region of interest" description="Disordered" evidence="1">
    <location>
        <begin position="1"/>
        <end position="34"/>
    </location>
</feature>